<sequence>MEVVRRMSWVFLILALTVLPAAAVDRSKFRTCEQGSFCRRYKKWISRPEREKALWTVLPQTRAPLPEGGFSFQVKHVNEETPHLLLKLNIYASGMVRMRITEIKPLHIRHEIPPGDVVSDPPPAAAKVSEADESGKSIFKFATADGTAAEAILHHSPLALEVSVGGQILQRLNARNMLNFERYRTPKERLPPDTASVAAPDTVLLDAAAHPNGLDTNGLWEEPFGGHTDQKPRGPASLGMDVSFLGDVPSLFGLPEHATKASLPFYQEPYRFFNLDVFEYEIDEPMALYGAIPIIWAIHRLGGGQTVSSGFLWINPSETFVKLERDTPDGKGGPAHAWWTSESGVLDTVVMVGPTPKTVSAQFHDLTGHGPMPGLWALGKHQCRWNYMSEKDVATVDSMYDKYDIPYDTIWLDIEHTDGKAYFSWNAAAFPNPKQMIDNISAKRRKFVNVVDPHIKKDEKFHVYREVRDKGFFVKKVSYKQIDDPTDVKPADWVEETKIPDPTATQPPEWNTEEDGPWVAPQIDNPAYKGAWHPRKVNDPTPDLTDFEGWCWPGTSLYPDFTDPAMREYWGSQFALDKYTGTNADTYIWNDMNEPSVFNGPEVTMPRDAIHPNGMVEHRDVHNMYGYYVHRATFEGLQKRTPGDRPFVLTRSFFIGSHKYSAIWTGDNYAQWSHLKASIAMVGALTLGGQSLVGADVGGFFKHPDTEMTVRWYQLAVLIYPFLRNHAHLETPRREPYVFDEKTMLRIKASLQMRYKMLPLWYTLFHRWASAAEPVVRPLFWDFLDDPQTHENEEALESQIMLGDSLLVHGIAKPSSEQSEATVYLPKASGWYSIHNGAFKAPGAHVHKLDLDSIPAYYRAGTVVPLKSRIRRSSACMSLDPFTLNVYLNPQTGAAKGRLYIDDYRTRTYQDGKSFLDIELEFKDGVLRATKTGALPEAVAVSAEIERVEIFGLQTALSSAESVQNGKAIALPRPRSRLLDGEAKLQAAVVKVKPFIDMRSEWQLSVK</sequence>
<dbReference type="Gene3D" id="2.60.40.1180">
    <property type="entry name" value="Golgi alpha-mannosidase II"/>
    <property type="match status" value="2"/>
</dbReference>
<evidence type="ECO:0000259" key="15">
    <source>
        <dbReference type="Pfam" id="PF21365"/>
    </source>
</evidence>
<feature type="domain" description="Glycoside hydrolase family 31 TIM barrel" evidence="13">
    <location>
        <begin position="371"/>
        <end position="512"/>
    </location>
</feature>
<dbReference type="Gene3D" id="2.60.40.1760">
    <property type="entry name" value="glycosyl hydrolase (family 31)"/>
    <property type="match status" value="1"/>
</dbReference>
<dbReference type="PROSITE" id="PS00129">
    <property type="entry name" value="GLYCOSYL_HYDROL_F31_1"/>
    <property type="match status" value="1"/>
</dbReference>
<evidence type="ECO:0000256" key="2">
    <source>
        <dbReference type="ARBA" id="ARBA00004833"/>
    </source>
</evidence>
<evidence type="ECO:0000256" key="9">
    <source>
        <dbReference type="ARBA" id="ARBA00042895"/>
    </source>
</evidence>
<keyword evidence="8 10" id="KW-0326">Glycosidase</keyword>
<feature type="domain" description="Glycosyl hydrolase family 31 C-terminal" evidence="15">
    <location>
        <begin position="773"/>
        <end position="864"/>
    </location>
</feature>
<dbReference type="InterPro" id="IPR000322">
    <property type="entry name" value="Glyco_hydro_31_TIM"/>
</dbReference>
<keyword evidence="6" id="KW-0256">Endoplasmic reticulum</keyword>
<dbReference type="Pfam" id="PF01055">
    <property type="entry name" value="Glyco_hydro_31_2nd"/>
    <property type="match status" value="2"/>
</dbReference>
<dbReference type="Pfam" id="PF21365">
    <property type="entry name" value="Glyco_hydro_31_3rd"/>
    <property type="match status" value="1"/>
</dbReference>
<dbReference type="InterPro" id="IPR017853">
    <property type="entry name" value="GH"/>
</dbReference>
<dbReference type="Pfam" id="PF13802">
    <property type="entry name" value="Gal_mutarotas_2"/>
    <property type="match status" value="1"/>
</dbReference>
<evidence type="ECO:0000256" key="8">
    <source>
        <dbReference type="ARBA" id="ARBA00023295"/>
    </source>
</evidence>
<dbReference type="CDD" id="cd14752">
    <property type="entry name" value="GH31_N"/>
    <property type="match status" value="1"/>
</dbReference>
<evidence type="ECO:0000313" key="17">
    <source>
        <dbReference type="Proteomes" id="UP001642484"/>
    </source>
</evidence>
<feature type="signal peptide" evidence="12">
    <location>
        <begin position="1"/>
        <end position="23"/>
    </location>
</feature>
<evidence type="ECO:0000313" key="16">
    <source>
        <dbReference type="EMBL" id="CAK9117778.1"/>
    </source>
</evidence>
<keyword evidence="4 12" id="KW-0732">Signal</keyword>
<protein>
    <recommendedName>
        <fullName evidence="9">Glucosidase II subunit alpha</fullName>
    </recommendedName>
</protein>
<dbReference type="SUPFAM" id="SSF51445">
    <property type="entry name" value="(Trans)glycosidases"/>
    <property type="match status" value="1"/>
</dbReference>
<dbReference type="Gene3D" id="3.20.20.80">
    <property type="entry name" value="Glycosidases"/>
    <property type="match status" value="3"/>
</dbReference>
<keyword evidence="7" id="KW-0325">Glycoprotein</keyword>
<dbReference type="CDD" id="cd06603">
    <property type="entry name" value="GH31_GANC_GANAB_alpha"/>
    <property type="match status" value="1"/>
</dbReference>
<feature type="domain" description="Glycoside hydrolase family 31 N-terminal" evidence="14">
    <location>
        <begin position="86"/>
        <end position="321"/>
    </location>
</feature>
<name>A0ABP0SZA5_9DINO</name>
<evidence type="ECO:0000256" key="4">
    <source>
        <dbReference type="ARBA" id="ARBA00022729"/>
    </source>
</evidence>
<reference evidence="16 17" key="1">
    <citation type="submission" date="2024-02" db="EMBL/GenBank/DDBJ databases">
        <authorList>
            <person name="Chen Y."/>
            <person name="Shah S."/>
            <person name="Dougan E. K."/>
            <person name="Thang M."/>
            <person name="Chan C."/>
        </authorList>
    </citation>
    <scope>NUCLEOTIDE SEQUENCE [LARGE SCALE GENOMIC DNA]</scope>
</reference>
<dbReference type="SUPFAM" id="SSF51011">
    <property type="entry name" value="Glycosyl hydrolase domain"/>
    <property type="match status" value="1"/>
</dbReference>
<dbReference type="Proteomes" id="UP001642484">
    <property type="component" value="Unassembled WGS sequence"/>
</dbReference>
<dbReference type="InterPro" id="IPR011013">
    <property type="entry name" value="Gal_mutarotase_sf_dom"/>
</dbReference>
<evidence type="ECO:0000256" key="7">
    <source>
        <dbReference type="ARBA" id="ARBA00023180"/>
    </source>
</evidence>
<dbReference type="InterPro" id="IPR030458">
    <property type="entry name" value="Glyco_hydro_31_AS"/>
</dbReference>
<evidence type="ECO:0000256" key="6">
    <source>
        <dbReference type="ARBA" id="ARBA00022824"/>
    </source>
</evidence>
<comment type="pathway">
    <text evidence="2">Glycan metabolism; N-glycan metabolism.</text>
</comment>
<organism evidence="16 17">
    <name type="scientific">Durusdinium trenchii</name>
    <dbReference type="NCBI Taxonomy" id="1381693"/>
    <lineage>
        <taxon>Eukaryota</taxon>
        <taxon>Sar</taxon>
        <taxon>Alveolata</taxon>
        <taxon>Dinophyceae</taxon>
        <taxon>Suessiales</taxon>
        <taxon>Symbiodiniaceae</taxon>
        <taxon>Durusdinium</taxon>
    </lineage>
</organism>
<dbReference type="InterPro" id="IPR048395">
    <property type="entry name" value="Glyco_hydro_31_C"/>
</dbReference>
<evidence type="ECO:0000256" key="3">
    <source>
        <dbReference type="ARBA" id="ARBA00007806"/>
    </source>
</evidence>
<gene>
    <name evidence="16" type="ORF">CCMP2556_LOCUS55033</name>
</gene>
<dbReference type="EMBL" id="CAXAMN010028805">
    <property type="protein sequence ID" value="CAK9117778.1"/>
    <property type="molecule type" value="Genomic_DNA"/>
</dbReference>
<accession>A0ABP0SZA5</accession>
<evidence type="ECO:0000259" key="14">
    <source>
        <dbReference type="Pfam" id="PF13802"/>
    </source>
</evidence>
<feature type="chain" id="PRO_5045635034" description="Glucosidase II subunit alpha" evidence="12">
    <location>
        <begin position="24"/>
        <end position="1007"/>
    </location>
</feature>
<dbReference type="SUPFAM" id="SSF74650">
    <property type="entry name" value="Galactose mutarotase-like"/>
    <property type="match status" value="1"/>
</dbReference>
<comment type="caution">
    <text evidence="16">The sequence shown here is derived from an EMBL/GenBank/DDBJ whole genome shotgun (WGS) entry which is preliminary data.</text>
</comment>
<comment type="similarity">
    <text evidence="3 10">Belongs to the glycosyl hydrolase 31 family.</text>
</comment>
<keyword evidence="17" id="KW-1185">Reference proteome</keyword>
<evidence type="ECO:0000256" key="5">
    <source>
        <dbReference type="ARBA" id="ARBA00022801"/>
    </source>
</evidence>
<dbReference type="InterPro" id="IPR013780">
    <property type="entry name" value="Glyco_hydro_b"/>
</dbReference>
<feature type="region of interest" description="Disordered" evidence="11">
    <location>
        <begin position="498"/>
        <end position="517"/>
    </location>
</feature>
<evidence type="ECO:0000256" key="10">
    <source>
        <dbReference type="RuleBase" id="RU361185"/>
    </source>
</evidence>
<evidence type="ECO:0000256" key="1">
    <source>
        <dbReference type="ARBA" id="ARBA00004240"/>
    </source>
</evidence>
<proteinExistence type="inferred from homology"/>
<dbReference type="PANTHER" id="PTHR22762">
    <property type="entry name" value="ALPHA-GLUCOSIDASE"/>
    <property type="match status" value="1"/>
</dbReference>
<dbReference type="InterPro" id="IPR009033">
    <property type="entry name" value="Calreticulin/calnexin_P_dom_sf"/>
</dbReference>
<dbReference type="InterPro" id="IPR025887">
    <property type="entry name" value="Glyco_hydro_31_N_dom"/>
</dbReference>
<dbReference type="PANTHER" id="PTHR22762:SF54">
    <property type="entry name" value="BCDNA.GH04962"/>
    <property type="match status" value="1"/>
</dbReference>
<comment type="subcellular location">
    <subcellularLocation>
        <location evidence="1">Endoplasmic reticulum</location>
    </subcellularLocation>
</comment>
<keyword evidence="5 10" id="KW-0378">Hydrolase</keyword>
<evidence type="ECO:0000259" key="13">
    <source>
        <dbReference type="Pfam" id="PF01055"/>
    </source>
</evidence>
<feature type="domain" description="Glycoside hydrolase family 31 TIM barrel" evidence="13">
    <location>
        <begin position="542"/>
        <end position="764"/>
    </location>
</feature>
<evidence type="ECO:0000256" key="11">
    <source>
        <dbReference type="SAM" id="MobiDB-lite"/>
    </source>
</evidence>
<evidence type="ECO:0000256" key="12">
    <source>
        <dbReference type="SAM" id="SignalP"/>
    </source>
</evidence>
<dbReference type="SUPFAM" id="SSF63887">
    <property type="entry name" value="P-domain of calnexin/calreticulin"/>
    <property type="match status" value="1"/>
</dbReference>